<evidence type="ECO:0008006" key="4">
    <source>
        <dbReference type="Google" id="ProtNLM"/>
    </source>
</evidence>
<feature type="signal peptide" evidence="1">
    <location>
        <begin position="1"/>
        <end position="17"/>
    </location>
</feature>
<dbReference type="Proteomes" id="UP000541610">
    <property type="component" value="Unassembled WGS sequence"/>
</dbReference>
<proteinExistence type="predicted"/>
<dbReference type="AlphaFoldDB" id="A0A7J6P1B9"/>
<comment type="caution">
    <text evidence="2">The sequence shown here is derived from an EMBL/GenBank/DDBJ whole genome shotgun (WGS) entry which is preliminary data.</text>
</comment>
<accession>A0A7J6P1B9</accession>
<name>A0A7J6P1B9_PEROL</name>
<dbReference type="EMBL" id="JABANP010000122">
    <property type="protein sequence ID" value="KAF4689526.1"/>
    <property type="molecule type" value="Genomic_DNA"/>
</dbReference>
<reference evidence="2 3" key="1">
    <citation type="submission" date="2020-04" db="EMBL/GenBank/DDBJ databases">
        <title>Perkinsus olseni comparative genomics.</title>
        <authorList>
            <person name="Bogema D.R."/>
        </authorList>
    </citation>
    <scope>NUCLEOTIDE SEQUENCE [LARGE SCALE GENOMIC DNA]</scope>
    <source>
        <strain evidence="2">00978-12</strain>
    </source>
</reference>
<keyword evidence="1" id="KW-0732">Signal</keyword>
<sequence length="642" mass="70647">MYFNSVLLAALLGTVAGQGTVIRIHQTRLPFRNGSREDSVHSQLGTLRHIQTLQLDDADNPVDDTDFIWFTSIIAKEDGSGLLATSNGLFVVLDLSPSNDYEFDVAAVTMYPIRNPGGGIEEYDAVGLTINGPYRGGGGGDLIVSATDERQVLRFPDGIQSQQSVDLNFGVIFPECSGAPGAILSSQRDPVEYLLMFCNEPTDSAPTSGSGNTVYAGSAYDGFVARPFSLEFGESDGGEPFIPTDTAELSNGDIMILFTKEDEDTMRIGYVTRDELRQAIFGKGTLRPEIIADLARRDGYNIGEQSGLAIREDRTSGRIFLYMVNDNYWGDLGYNLLSTFEWIPAGRVILRAAVDRETAQGIVKGQPARDEEPVNNVDFLHILAETIEDGDHIREHPTEVDFSDSILCGFDDGFLAEGAVTEDETVPTKPTKFSYNQTRFEGFAIEKTIDSEGKETTVERFCYGVPWLSTRRLPKPTASDINRCILKHKAAAQKLKADDSFDNYAKVFQRYIDMGVLVRVDKSEWAKVTGLISHFAVLSPSKSTPVRPVLNGVVFRGLIGSGLGRTKPHDSVLRGTLPHLLAFRAYPAVALVDLECAYYQLRNSADPDVEYLFCLAWVREETVVSLPSESMVFSIAKPSKRV</sequence>
<gene>
    <name evidence="2" type="ORF">FOZ60_001579</name>
</gene>
<evidence type="ECO:0000313" key="2">
    <source>
        <dbReference type="EMBL" id="KAF4689526.1"/>
    </source>
</evidence>
<evidence type="ECO:0000313" key="3">
    <source>
        <dbReference type="Proteomes" id="UP000541610"/>
    </source>
</evidence>
<organism evidence="2 3">
    <name type="scientific">Perkinsus olseni</name>
    <name type="common">Perkinsus atlanticus</name>
    <dbReference type="NCBI Taxonomy" id="32597"/>
    <lineage>
        <taxon>Eukaryota</taxon>
        <taxon>Sar</taxon>
        <taxon>Alveolata</taxon>
        <taxon>Perkinsozoa</taxon>
        <taxon>Perkinsea</taxon>
        <taxon>Perkinsida</taxon>
        <taxon>Perkinsidae</taxon>
        <taxon>Perkinsus</taxon>
    </lineage>
</organism>
<evidence type="ECO:0000256" key="1">
    <source>
        <dbReference type="SAM" id="SignalP"/>
    </source>
</evidence>
<protein>
    <recommendedName>
        <fullName evidence="4">Phytase-like domain-containing protein</fullName>
    </recommendedName>
</protein>
<feature type="chain" id="PRO_5029770638" description="Phytase-like domain-containing protein" evidence="1">
    <location>
        <begin position="18"/>
        <end position="642"/>
    </location>
</feature>